<keyword evidence="5 6" id="KW-0472">Membrane</keyword>
<dbReference type="Pfam" id="PF07963">
    <property type="entry name" value="N_methyl"/>
    <property type="match status" value="1"/>
</dbReference>
<dbReference type="PANTHER" id="PTHR30093">
    <property type="entry name" value="GENERAL SECRETION PATHWAY PROTEIN G"/>
    <property type="match status" value="1"/>
</dbReference>
<evidence type="ECO:0000313" key="8">
    <source>
        <dbReference type="Proteomes" id="UP000777784"/>
    </source>
</evidence>
<keyword evidence="2" id="KW-0488">Methylation</keyword>
<comment type="subcellular location">
    <subcellularLocation>
        <location evidence="1">Membrane</location>
        <topology evidence="1">Single-pass membrane protein</topology>
    </subcellularLocation>
</comment>
<dbReference type="AlphaFoldDB" id="A0A948RWV7"/>
<evidence type="ECO:0000256" key="4">
    <source>
        <dbReference type="ARBA" id="ARBA00022989"/>
    </source>
</evidence>
<evidence type="ECO:0000256" key="6">
    <source>
        <dbReference type="SAM" id="Phobius"/>
    </source>
</evidence>
<evidence type="ECO:0000256" key="2">
    <source>
        <dbReference type="ARBA" id="ARBA00022481"/>
    </source>
</evidence>
<organism evidence="7 8">
    <name type="scientific">Eiseniibacteriota bacterium</name>
    <dbReference type="NCBI Taxonomy" id="2212470"/>
    <lineage>
        <taxon>Bacteria</taxon>
        <taxon>Candidatus Eiseniibacteriota</taxon>
    </lineage>
</organism>
<dbReference type="GO" id="GO:0016020">
    <property type="term" value="C:membrane"/>
    <property type="evidence" value="ECO:0007669"/>
    <property type="project" value="UniProtKB-SubCell"/>
</dbReference>
<reference evidence="7" key="1">
    <citation type="submission" date="2021-05" db="EMBL/GenBank/DDBJ databases">
        <title>Energy efficiency and biological interactions define the core microbiome of deep oligotrophic groundwater.</title>
        <authorList>
            <person name="Mehrshad M."/>
            <person name="Lopez-Fernandez M."/>
            <person name="Bell E."/>
            <person name="Bernier-Latmani R."/>
            <person name="Bertilsson S."/>
            <person name="Dopson M."/>
        </authorList>
    </citation>
    <scope>NUCLEOTIDE SEQUENCE</scope>
    <source>
        <strain evidence="7">Modern_marine.mb.64</strain>
    </source>
</reference>
<gene>
    <name evidence="7" type="ORF">KJ970_10990</name>
</gene>
<accession>A0A948RWV7</accession>
<sequence length="134" mass="13967">MFGNKKGFTLIELMIVVVIIGILATIAIPNYISMQDRAKEGSVRGNAHSVQLSAEDFAVQNNGTYPANAAAIVATMFPGGVFPRNPFTNAAEAIIAADGWTAGDEGKVGYILAAGIYDIEGYGKTAVVLTLSNG</sequence>
<dbReference type="InterPro" id="IPR045584">
    <property type="entry name" value="Pilin-like"/>
</dbReference>
<dbReference type="InterPro" id="IPR012902">
    <property type="entry name" value="N_methyl_site"/>
</dbReference>
<name>A0A948RWV7_UNCEI</name>
<evidence type="ECO:0000256" key="3">
    <source>
        <dbReference type="ARBA" id="ARBA00022692"/>
    </source>
</evidence>
<proteinExistence type="predicted"/>
<dbReference type="PROSITE" id="PS00409">
    <property type="entry name" value="PROKAR_NTER_METHYL"/>
    <property type="match status" value="1"/>
</dbReference>
<evidence type="ECO:0000256" key="5">
    <source>
        <dbReference type="ARBA" id="ARBA00023136"/>
    </source>
</evidence>
<dbReference type="Gene3D" id="3.30.700.10">
    <property type="entry name" value="Glycoprotein, Type 4 Pilin"/>
    <property type="match status" value="1"/>
</dbReference>
<keyword evidence="3 6" id="KW-0812">Transmembrane</keyword>
<keyword evidence="4 6" id="KW-1133">Transmembrane helix</keyword>
<comment type="caution">
    <text evidence="7">The sequence shown here is derived from an EMBL/GenBank/DDBJ whole genome shotgun (WGS) entry which is preliminary data.</text>
</comment>
<dbReference type="SUPFAM" id="SSF54523">
    <property type="entry name" value="Pili subunits"/>
    <property type="match status" value="1"/>
</dbReference>
<dbReference type="PANTHER" id="PTHR30093:SF44">
    <property type="entry name" value="TYPE II SECRETION SYSTEM CORE PROTEIN G"/>
    <property type="match status" value="1"/>
</dbReference>
<evidence type="ECO:0000256" key="1">
    <source>
        <dbReference type="ARBA" id="ARBA00004167"/>
    </source>
</evidence>
<dbReference type="EMBL" id="JAHJDP010000061">
    <property type="protein sequence ID" value="MBU2691441.1"/>
    <property type="molecule type" value="Genomic_DNA"/>
</dbReference>
<dbReference type="Proteomes" id="UP000777784">
    <property type="component" value="Unassembled WGS sequence"/>
</dbReference>
<dbReference type="NCBIfam" id="TIGR02532">
    <property type="entry name" value="IV_pilin_GFxxxE"/>
    <property type="match status" value="1"/>
</dbReference>
<feature type="transmembrane region" description="Helical" evidence="6">
    <location>
        <begin position="13"/>
        <end position="32"/>
    </location>
</feature>
<evidence type="ECO:0000313" key="7">
    <source>
        <dbReference type="EMBL" id="MBU2691441.1"/>
    </source>
</evidence>
<protein>
    <submittedName>
        <fullName evidence="7">Prepilin-type N-terminal cleavage/methylation domain-containing protein</fullName>
    </submittedName>
</protein>